<evidence type="ECO:0000313" key="3">
    <source>
        <dbReference type="Proteomes" id="UP001597557"/>
    </source>
</evidence>
<evidence type="ECO:0000256" key="1">
    <source>
        <dbReference type="SAM" id="SignalP"/>
    </source>
</evidence>
<reference evidence="3" key="1">
    <citation type="journal article" date="2019" name="Int. J. Syst. Evol. Microbiol.">
        <title>The Global Catalogue of Microorganisms (GCM) 10K type strain sequencing project: providing services to taxonomists for standard genome sequencing and annotation.</title>
        <authorList>
            <consortium name="The Broad Institute Genomics Platform"/>
            <consortium name="The Broad Institute Genome Sequencing Center for Infectious Disease"/>
            <person name="Wu L."/>
            <person name="Ma J."/>
        </authorList>
    </citation>
    <scope>NUCLEOTIDE SEQUENCE [LARGE SCALE GENOMIC DNA]</scope>
    <source>
        <strain evidence="3">KCTC 22437</strain>
    </source>
</reference>
<feature type="signal peptide" evidence="1">
    <location>
        <begin position="1"/>
        <end position="19"/>
    </location>
</feature>
<evidence type="ECO:0008006" key="4">
    <source>
        <dbReference type="Google" id="ProtNLM"/>
    </source>
</evidence>
<dbReference type="EMBL" id="JBHUPD010000004">
    <property type="protein sequence ID" value="MFD2874257.1"/>
    <property type="molecule type" value="Genomic_DNA"/>
</dbReference>
<protein>
    <recommendedName>
        <fullName evidence="4">Lipoprotein</fullName>
    </recommendedName>
</protein>
<gene>
    <name evidence="2" type="ORF">ACFS5N_17375</name>
</gene>
<evidence type="ECO:0000313" key="2">
    <source>
        <dbReference type="EMBL" id="MFD2874257.1"/>
    </source>
</evidence>
<dbReference type="Proteomes" id="UP001597557">
    <property type="component" value="Unassembled WGS sequence"/>
</dbReference>
<name>A0ABW5YG05_9SPHI</name>
<keyword evidence="1" id="KW-0732">Signal</keyword>
<comment type="caution">
    <text evidence="2">The sequence shown here is derived from an EMBL/GenBank/DDBJ whole genome shotgun (WGS) entry which is preliminary data.</text>
</comment>
<feature type="chain" id="PRO_5046362376" description="Lipoprotein" evidence="1">
    <location>
        <begin position="20"/>
        <end position="148"/>
    </location>
</feature>
<organism evidence="2 3">
    <name type="scientific">Mucilaginibacter ximonensis</name>
    <dbReference type="NCBI Taxonomy" id="538021"/>
    <lineage>
        <taxon>Bacteria</taxon>
        <taxon>Pseudomonadati</taxon>
        <taxon>Bacteroidota</taxon>
        <taxon>Sphingobacteriia</taxon>
        <taxon>Sphingobacteriales</taxon>
        <taxon>Sphingobacteriaceae</taxon>
        <taxon>Mucilaginibacter</taxon>
    </lineage>
</organism>
<dbReference type="RefSeq" id="WP_377188582.1">
    <property type="nucleotide sequence ID" value="NZ_JBHUPD010000004.1"/>
</dbReference>
<proteinExistence type="predicted"/>
<accession>A0ABW5YG05</accession>
<sequence>MKKLLMLALAISFFCQSCIQNKTQANNGDDKTQAESKLNKYKLTIVGDKFDDSAKKFIPADSVDSIRAENDTVAYLTALKTFYNQKIEERKKFNFGQPKSFSIVDTKGIDLTIKLSDKVVNGLKNQVMSQPDVQQMLEAYQRDSTATN</sequence>
<keyword evidence="3" id="KW-1185">Reference proteome</keyword>